<sequence>MAKNGSMYSEKQYSILLIDGLSVESGNEFYSNVAYHGNRKYKKQKAQLYEIALKKDEKNEKQKKASLSLLQYICEAATHCFLSNKNIGEISKDKICNNIISCSAYYPIELRYYHLLGRQFKRKTYSLDAYFWLNAEKQHIPTATTNNELDLMFEKFEAFGITKNGKRSPPKSPSRDALAKQANVYKSQGKIGIGISGMTEAERDRFDQARIDFKKYQHLFFSEWRRRICHYLGSYLAEEYPWYAAWYFFESRAISLRQHVRLRKTSDSLEDLRFKDIVEFKTAVRALPTDFTLLQLFLDEQNVLWLVRCGYDLIPIVLPLTKINVGKDDISHRMFNILLENDQSVGGNIDRTKFWAVRDQLNKKLENLISDVEYKWLDKFRVLLIPFGNINEGIEKNLKTAKNILKNAGFSEERAKANDYKYLLSIFSFIERETFGNPINASLQERLYQKLTKACPENSFETYLKEDRFTVLIVSPEISCYPWESLPIFSANPYVLRIQSFHFFDRLTKKTMAPLPLNAKSQDSYYILNPGGDLKSTEQRISRQMNLKKLDGLKGEFPPAEKFLEVLEKNDFFLYIGHGSGGRYVGPSTIRKALCKAVAILMGCSSVRIEDQGHGFDGISAVNDYTIAGAPCTIGCLWMVTDGEIDKFLINFIERCFTEWSKKISKPVLKSDGNDTVKYPYRLLIKAIVQARQACRLKTLTGGSVVVYGIPVFNDQSSLEISDNTNDSVIILDDN</sequence>
<reference evidence="2" key="1">
    <citation type="submission" date="2022-11" db="UniProtKB">
        <authorList>
            <consortium name="WormBaseParasite"/>
        </authorList>
    </citation>
    <scope>IDENTIFICATION</scope>
</reference>
<organism evidence="1 2">
    <name type="scientific">Panagrolaimus sp. ES5</name>
    <dbReference type="NCBI Taxonomy" id="591445"/>
    <lineage>
        <taxon>Eukaryota</taxon>
        <taxon>Metazoa</taxon>
        <taxon>Ecdysozoa</taxon>
        <taxon>Nematoda</taxon>
        <taxon>Chromadorea</taxon>
        <taxon>Rhabditida</taxon>
        <taxon>Tylenchina</taxon>
        <taxon>Panagrolaimomorpha</taxon>
        <taxon>Panagrolaimoidea</taxon>
        <taxon>Panagrolaimidae</taxon>
        <taxon>Panagrolaimus</taxon>
    </lineage>
</organism>
<dbReference type="WBParaSite" id="ES5_v2.g14651.t1">
    <property type="protein sequence ID" value="ES5_v2.g14651.t1"/>
    <property type="gene ID" value="ES5_v2.g14651"/>
</dbReference>
<proteinExistence type="predicted"/>
<evidence type="ECO:0000313" key="2">
    <source>
        <dbReference type="WBParaSite" id="ES5_v2.g14651.t1"/>
    </source>
</evidence>
<evidence type="ECO:0000313" key="1">
    <source>
        <dbReference type="Proteomes" id="UP000887579"/>
    </source>
</evidence>
<name>A0AC34FBZ8_9BILA</name>
<accession>A0AC34FBZ8</accession>
<protein>
    <submittedName>
        <fullName evidence="2">Separase</fullName>
    </submittedName>
</protein>
<dbReference type="Proteomes" id="UP000887579">
    <property type="component" value="Unplaced"/>
</dbReference>